<dbReference type="Pfam" id="PF00072">
    <property type="entry name" value="Response_reg"/>
    <property type="match status" value="1"/>
</dbReference>
<dbReference type="InterPro" id="IPR001789">
    <property type="entry name" value="Sig_transdc_resp-reg_receiver"/>
</dbReference>
<dbReference type="EMBL" id="FQVW01000018">
    <property type="protein sequence ID" value="SHG16515.1"/>
    <property type="molecule type" value="Genomic_DNA"/>
</dbReference>
<evidence type="ECO:0000256" key="6">
    <source>
        <dbReference type="PROSITE-ProRule" id="PRU00169"/>
    </source>
</evidence>
<dbReference type="GO" id="GO:0006355">
    <property type="term" value="P:regulation of DNA-templated transcription"/>
    <property type="evidence" value="ECO:0007669"/>
    <property type="project" value="InterPro"/>
</dbReference>
<dbReference type="Pfam" id="PF00196">
    <property type="entry name" value="GerE"/>
    <property type="match status" value="1"/>
</dbReference>
<dbReference type="CDD" id="cd17535">
    <property type="entry name" value="REC_NarL-like"/>
    <property type="match status" value="1"/>
</dbReference>
<dbReference type="InterPro" id="IPR058245">
    <property type="entry name" value="NreC/VraR/RcsB-like_REC"/>
</dbReference>
<dbReference type="CDD" id="cd06170">
    <property type="entry name" value="LuxR_C_like"/>
    <property type="match status" value="1"/>
</dbReference>
<dbReference type="InterPro" id="IPR016032">
    <property type="entry name" value="Sig_transdc_resp-reg_C-effctor"/>
</dbReference>
<name>A0A1M5HKP9_9BACI</name>
<keyword evidence="5" id="KW-0804">Transcription</keyword>
<dbReference type="SMART" id="SM00421">
    <property type="entry name" value="HTH_LUXR"/>
    <property type="match status" value="1"/>
</dbReference>
<dbReference type="GO" id="GO:0003677">
    <property type="term" value="F:DNA binding"/>
    <property type="evidence" value="ECO:0007669"/>
    <property type="project" value="UniProtKB-KW"/>
</dbReference>
<evidence type="ECO:0000259" key="8">
    <source>
        <dbReference type="PROSITE" id="PS50110"/>
    </source>
</evidence>
<gene>
    <name evidence="9" type="ORF">SAMN05216225_101824</name>
</gene>
<dbReference type="PROSITE" id="PS50043">
    <property type="entry name" value="HTH_LUXR_2"/>
    <property type="match status" value="1"/>
</dbReference>
<dbReference type="AlphaFoldDB" id="A0A1M5HKP9"/>
<evidence type="ECO:0000256" key="1">
    <source>
        <dbReference type="ARBA" id="ARBA00004496"/>
    </source>
</evidence>
<dbReference type="SMART" id="SM00448">
    <property type="entry name" value="REC"/>
    <property type="match status" value="1"/>
</dbReference>
<sequence length="213" mass="23753">MKLVIIDDHPLVRTGLSSVLTLDNDVEMVGEAANKERGLELITSFKPDVVLVDLQLGEECGLDVIKEARDLGIMSKFVVLTSSTNGEDFVKAKEVDVDGYIIKQAIPEELIQAIKIILKGRKYYDPAVLEMMMTPRNSFEEDGPIEQLTEKELEVLIEIGKGRSNRDISNALFVSEYTVKKHVSQILAKLELQDRTQAALYANAKGLVKYQVS</sequence>
<reference evidence="9 10" key="1">
    <citation type="submission" date="2016-11" db="EMBL/GenBank/DDBJ databases">
        <authorList>
            <person name="Jaros S."/>
            <person name="Januszkiewicz K."/>
            <person name="Wedrychowicz H."/>
        </authorList>
    </citation>
    <scope>NUCLEOTIDE SEQUENCE [LARGE SCALE GENOMIC DNA]</scope>
    <source>
        <strain evidence="9 10">IBRC-M 10683</strain>
    </source>
</reference>
<evidence type="ECO:0000259" key="7">
    <source>
        <dbReference type="PROSITE" id="PS50043"/>
    </source>
</evidence>
<evidence type="ECO:0000256" key="5">
    <source>
        <dbReference type="ARBA" id="ARBA00023163"/>
    </source>
</evidence>
<keyword evidence="4" id="KW-0238">DNA-binding</keyword>
<dbReference type="PANTHER" id="PTHR45566:SF2">
    <property type="entry name" value="NARL SUBFAMILY"/>
    <property type="match status" value="1"/>
</dbReference>
<evidence type="ECO:0000256" key="4">
    <source>
        <dbReference type="ARBA" id="ARBA00023125"/>
    </source>
</evidence>
<feature type="modified residue" description="4-aspartylphosphate" evidence="6">
    <location>
        <position position="53"/>
    </location>
</feature>
<evidence type="ECO:0000256" key="3">
    <source>
        <dbReference type="ARBA" id="ARBA00023015"/>
    </source>
</evidence>
<keyword evidence="3" id="KW-0805">Transcription regulation</keyword>
<feature type="domain" description="Response regulatory" evidence="8">
    <location>
        <begin position="2"/>
        <end position="118"/>
    </location>
</feature>
<dbReference type="Proteomes" id="UP000183988">
    <property type="component" value="Unassembled WGS sequence"/>
</dbReference>
<dbReference type="InterPro" id="IPR000792">
    <property type="entry name" value="Tscrpt_reg_LuxR_C"/>
</dbReference>
<accession>A0A1M5HKP9</accession>
<dbReference type="PRINTS" id="PR00038">
    <property type="entry name" value="HTHLUXR"/>
</dbReference>
<dbReference type="InterPro" id="IPR011006">
    <property type="entry name" value="CheY-like_superfamily"/>
</dbReference>
<evidence type="ECO:0000313" key="9">
    <source>
        <dbReference type="EMBL" id="SHG16515.1"/>
    </source>
</evidence>
<dbReference type="Gene3D" id="3.40.50.2300">
    <property type="match status" value="1"/>
</dbReference>
<keyword evidence="10" id="KW-1185">Reference proteome</keyword>
<dbReference type="InterPro" id="IPR051015">
    <property type="entry name" value="EvgA-like"/>
</dbReference>
<proteinExistence type="predicted"/>
<dbReference type="RefSeq" id="WP_072890198.1">
    <property type="nucleotide sequence ID" value="NZ_FQVW01000018.1"/>
</dbReference>
<keyword evidence="2 6" id="KW-0597">Phosphoprotein</keyword>
<dbReference type="GO" id="GO:0005737">
    <property type="term" value="C:cytoplasm"/>
    <property type="evidence" value="ECO:0007669"/>
    <property type="project" value="UniProtKB-SubCell"/>
</dbReference>
<dbReference type="OrthoDB" id="9795108at2"/>
<dbReference type="SUPFAM" id="SSF52172">
    <property type="entry name" value="CheY-like"/>
    <property type="match status" value="1"/>
</dbReference>
<dbReference type="SUPFAM" id="SSF46894">
    <property type="entry name" value="C-terminal effector domain of the bipartite response regulators"/>
    <property type="match status" value="1"/>
</dbReference>
<feature type="domain" description="HTH luxR-type" evidence="7">
    <location>
        <begin position="141"/>
        <end position="206"/>
    </location>
</feature>
<protein>
    <submittedName>
        <fullName evidence="9">Two component transcriptional regulator, LuxR family</fullName>
    </submittedName>
</protein>
<evidence type="ECO:0000313" key="10">
    <source>
        <dbReference type="Proteomes" id="UP000183988"/>
    </source>
</evidence>
<dbReference type="PROSITE" id="PS50110">
    <property type="entry name" value="RESPONSE_REGULATORY"/>
    <property type="match status" value="1"/>
</dbReference>
<comment type="subcellular location">
    <subcellularLocation>
        <location evidence="1">Cytoplasm</location>
    </subcellularLocation>
</comment>
<evidence type="ECO:0000256" key="2">
    <source>
        <dbReference type="ARBA" id="ARBA00022553"/>
    </source>
</evidence>
<dbReference type="GO" id="GO:0000160">
    <property type="term" value="P:phosphorelay signal transduction system"/>
    <property type="evidence" value="ECO:0007669"/>
    <property type="project" value="InterPro"/>
</dbReference>
<organism evidence="9 10">
    <name type="scientific">Ornithinibacillus halophilus</name>
    <dbReference type="NCBI Taxonomy" id="930117"/>
    <lineage>
        <taxon>Bacteria</taxon>
        <taxon>Bacillati</taxon>
        <taxon>Bacillota</taxon>
        <taxon>Bacilli</taxon>
        <taxon>Bacillales</taxon>
        <taxon>Bacillaceae</taxon>
        <taxon>Ornithinibacillus</taxon>
    </lineage>
</organism>
<dbReference type="PANTHER" id="PTHR45566">
    <property type="entry name" value="HTH-TYPE TRANSCRIPTIONAL REGULATOR YHJB-RELATED"/>
    <property type="match status" value="1"/>
</dbReference>
<dbReference type="STRING" id="930117.SAMN05216225_101824"/>